<keyword evidence="2" id="KW-1185">Reference proteome</keyword>
<evidence type="ECO:0000313" key="1">
    <source>
        <dbReference type="EMBL" id="KWU01194.1"/>
    </source>
</evidence>
<dbReference type="RefSeq" id="WP_060468125.1">
    <property type="nucleotide sequence ID" value="NZ_AP025514.1"/>
</dbReference>
<proteinExistence type="predicted"/>
<sequence>MRYFDCTTFDYKKLNIAETEELIERDKAAYKHSFQQWINSEIDNIVERKWEIENIGVVDETGDFIRLIKEAELSYSLGAYFSSIALVGVASEDLCRYFAEKQGHQELTNQSQFDRTNKLKELGVISASVHNKFDKIRKVRNNCLHFNEGFKSQKRDHLKVEAANCINDLKSIYKELFSSFNGKYKLGSLTTSVIEDFARQMADQTSFGDTLNTEEFTMKLRYFMTSEFGEDIAIADCGSQVERVGLFRVADIDLDKPMEIGLFDPSIGQHVIVDLTNENIPTLQEQDIEVNSSVIASIISTTNHQGITADWYLRNIYRVS</sequence>
<dbReference type="OrthoDB" id="2678555at2"/>
<dbReference type="AlphaFoldDB" id="A0A109D976"/>
<dbReference type="GeneID" id="300178945"/>
<comment type="caution">
    <text evidence="1">The sequence shown here is derived from an EMBL/GenBank/DDBJ whole genome shotgun (WGS) entry which is preliminary data.</text>
</comment>
<gene>
    <name evidence="1" type="ORF">APQ14_07825</name>
</gene>
<reference evidence="1 2" key="1">
    <citation type="submission" date="2015-11" db="EMBL/GenBank/DDBJ databases">
        <title>Draft WGS of Vibrio toranzoniae.</title>
        <authorList>
            <person name="Lasa A."/>
            <person name="Romalde J.L."/>
        </authorList>
    </citation>
    <scope>NUCLEOTIDE SEQUENCE [LARGE SCALE GENOMIC DNA]</scope>
    <source>
        <strain evidence="1 2">Vb 10.8</strain>
    </source>
</reference>
<accession>A0A109D976</accession>
<dbReference type="Proteomes" id="UP000057389">
    <property type="component" value="Unassembled WGS sequence"/>
</dbReference>
<evidence type="ECO:0008006" key="3">
    <source>
        <dbReference type="Google" id="ProtNLM"/>
    </source>
</evidence>
<protein>
    <recommendedName>
        <fullName evidence="3">DUF4145 domain-containing protein</fullName>
    </recommendedName>
</protein>
<evidence type="ECO:0000313" key="2">
    <source>
        <dbReference type="Proteomes" id="UP000057389"/>
    </source>
</evidence>
<dbReference type="EMBL" id="LMXU01000016">
    <property type="protein sequence ID" value="KWU01194.1"/>
    <property type="molecule type" value="Genomic_DNA"/>
</dbReference>
<organism evidence="1 2">
    <name type="scientific">Vibrio toranzoniae</name>
    <dbReference type="NCBI Taxonomy" id="1194427"/>
    <lineage>
        <taxon>Bacteria</taxon>
        <taxon>Pseudomonadati</taxon>
        <taxon>Pseudomonadota</taxon>
        <taxon>Gammaproteobacteria</taxon>
        <taxon>Vibrionales</taxon>
        <taxon>Vibrionaceae</taxon>
        <taxon>Vibrio</taxon>
    </lineage>
</organism>
<name>A0A109D976_9VIBR</name>